<dbReference type="InterPro" id="IPR010981">
    <property type="entry name" value="SinR/SinI_dimer_dom"/>
</dbReference>
<dbReference type="RefSeq" id="WP_271339156.1">
    <property type="nucleotide sequence ID" value="NZ_JAQKAB010000001.1"/>
</dbReference>
<feature type="domain" description="Sin" evidence="1">
    <location>
        <begin position="1"/>
        <end position="38"/>
    </location>
</feature>
<protein>
    <submittedName>
        <fullName evidence="2">Anti-repressor SinI family protein</fullName>
    </submittedName>
</protein>
<evidence type="ECO:0000259" key="1">
    <source>
        <dbReference type="PROSITE" id="PS51500"/>
    </source>
</evidence>
<dbReference type="EMBL" id="JAQKAB010000001">
    <property type="protein sequence ID" value="MDA7025293.1"/>
    <property type="molecule type" value="Genomic_DNA"/>
</dbReference>
<accession>A0ABT4WZ24</accession>
<dbReference type="InterPro" id="IPR036281">
    <property type="entry name" value="SinR/SinI_dimer_dom_sf"/>
</dbReference>
<dbReference type="PROSITE" id="PS51500">
    <property type="entry name" value="SIN"/>
    <property type="match status" value="1"/>
</dbReference>
<comment type="caution">
    <text evidence="2">The sequence shown here is derived from an EMBL/GenBank/DDBJ whole genome shotgun (WGS) entry which is preliminary data.</text>
</comment>
<organism evidence="2 3">
    <name type="scientific">Bacillus changyiensis</name>
    <dbReference type="NCBI Taxonomy" id="3004103"/>
    <lineage>
        <taxon>Bacteria</taxon>
        <taxon>Bacillati</taxon>
        <taxon>Bacillota</taxon>
        <taxon>Bacilli</taxon>
        <taxon>Bacillales</taxon>
        <taxon>Bacillaceae</taxon>
        <taxon>Bacillus</taxon>
    </lineage>
</organism>
<evidence type="ECO:0000313" key="3">
    <source>
        <dbReference type="Proteomes" id="UP001211894"/>
    </source>
</evidence>
<dbReference type="SUPFAM" id="SSF47406">
    <property type="entry name" value="SinR repressor dimerisation domain-like"/>
    <property type="match status" value="1"/>
</dbReference>
<evidence type="ECO:0000313" key="2">
    <source>
        <dbReference type="EMBL" id="MDA7025293.1"/>
    </source>
</evidence>
<sequence length="49" mass="5787">MNTQTKHKLDEDWLIMMKEAKNLGLHIEDVKNFLRTQSTDRNSASQLKQ</sequence>
<proteinExistence type="predicted"/>
<reference evidence="2 3" key="1">
    <citation type="submission" date="2023-01" db="EMBL/GenBank/DDBJ databases">
        <title>Bacillus changyiensis sp. nov., isolated from a coastal deposit.</title>
        <authorList>
            <person name="Xiao G."/>
            <person name="Lai Q."/>
            <person name="Hu Z."/>
            <person name="Shao Z."/>
        </authorList>
    </citation>
    <scope>NUCLEOTIDE SEQUENCE [LARGE SCALE GENOMIC DNA]</scope>
    <source>
        <strain evidence="2 3">CLL-7-23</strain>
    </source>
</reference>
<name>A0ABT4WZ24_9BACI</name>
<dbReference type="Proteomes" id="UP001211894">
    <property type="component" value="Unassembled WGS sequence"/>
</dbReference>
<dbReference type="Pfam" id="PF08671">
    <property type="entry name" value="SinI"/>
    <property type="match status" value="1"/>
</dbReference>
<gene>
    <name evidence="2" type="ORF">PJ311_01560</name>
</gene>
<keyword evidence="3" id="KW-1185">Reference proteome</keyword>